<keyword evidence="7" id="KW-1185">Reference proteome</keyword>
<evidence type="ECO:0000256" key="4">
    <source>
        <dbReference type="ARBA" id="ARBA00022801"/>
    </source>
</evidence>
<keyword evidence="5" id="KW-0325">Glycoprotein</keyword>
<dbReference type="InterPro" id="IPR029058">
    <property type="entry name" value="AB_hydrolase_fold"/>
</dbReference>
<dbReference type="Gene3D" id="3.40.50.1820">
    <property type="entry name" value="alpha/beta hydrolase"/>
    <property type="match status" value="1"/>
</dbReference>
<evidence type="ECO:0000256" key="3">
    <source>
        <dbReference type="ARBA" id="ARBA00022670"/>
    </source>
</evidence>
<evidence type="ECO:0000256" key="2">
    <source>
        <dbReference type="ARBA" id="ARBA00022645"/>
    </source>
</evidence>
<evidence type="ECO:0000313" key="7">
    <source>
        <dbReference type="Proteomes" id="UP001153365"/>
    </source>
</evidence>
<protein>
    <submittedName>
        <fullName evidence="6">Peptidase S10, serine carboxypeptidase</fullName>
    </submittedName>
</protein>
<evidence type="ECO:0000256" key="5">
    <source>
        <dbReference type="ARBA" id="ARBA00023180"/>
    </source>
</evidence>
<dbReference type="SUPFAM" id="SSF53474">
    <property type="entry name" value="alpha/beta-Hydrolases"/>
    <property type="match status" value="1"/>
</dbReference>
<dbReference type="AlphaFoldDB" id="A0AAV0AHY7"/>
<proteinExistence type="inferred from homology"/>
<accession>A0AAV0AHY7</accession>
<name>A0AAV0AHY7_PHAPC</name>
<keyword evidence="2 6" id="KW-0121">Carboxypeptidase</keyword>
<dbReference type="EMBL" id="CALTRL010000416">
    <property type="protein sequence ID" value="CAH7668010.1"/>
    <property type="molecule type" value="Genomic_DNA"/>
</dbReference>
<comment type="caution">
    <text evidence="6">The sequence shown here is derived from an EMBL/GenBank/DDBJ whole genome shotgun (WGS) entry which is preliminary data.</text>
</comment>
<comment type="similarity">
    <text evidence="1">Belongs to the peptidase S10 family.</text>
</comment>
<gene>
    <name evidence="6" type="ORF">PPACK8108_LOCUS2467</name>
</gene>
<keyword evidence="4" id="KW-0378">Hydrolase</keyword>
<dbReference type="InterPro" id="IPR001563">
    <property type="entry name" value="Peptidase_S10"/>
</dbReference>
<dbReference type="GO" id="GO:0004185">
    <property type="term" value="F:serine-type carboxypeptidase activity"/>
    <property type="evidence" value="ECO:0007669"/>
    <property type="project" value="InterPro"/>
</dbReference>
<keyword evidence="3" id="KW-0645">Protease</keyword>
<evidence type="ECO:0000313" key="6">
    <source>
        <dbReference type="EMBL" id="CAH7668010.1"/>
    </source>
</evidence>
<sequence>FLQLFYSCFPEYLKLKFYIAAKSYAGQYAPNIVSRIMKENQALAKAAQFGFSSDTVAIPLSTVMIGNSLTDPLFQFASVPN</sequence>
<dbReference type="GO" id="GO:0006508">
    <property type="term" value="P:proteolysis"/>
    <property type="evidence" value="ECO:0007669"/>
    <property type="project" value="UniProtKB-KW"/>
</dbReference>
<evidence type="ECO:0000256" key="1">
    <source>
        <dbReference type="ARBA" id="ARBA00009431"/>
    </source>
</evidence>
<organism evidence="6 7">
    <name type="scientific">Phakopsora pachyrhizi</name>
    <name type="common">Asian soybean rust disease fungus</name>
    <dbReference type="NCBI Taxonomy" id="170000"/>
    <lineage>
        <taxon>Eukaryota</taxon>
        <taxon>Fungi</taxon>
        <taxon>Dikarya</taxon>
        <taxon>Basidiomycota</taxon>
        <taxon>Pucciniomycotina</taxon>
        <taxon>Pucciniomycetes</taxon>
        <taxon>Pucciniales</taxon>
        <taxon>Phakopsoraceae</taxon>
        <taxon>Phakopsora</taxon>
    </lineage>
</organism>
<feature type="non-terminal residue" evidence="6">
    <location>
        <position position="1"/>
    </location>
</feature>
<dbReference type="Proteomes" id="UP001153365">
    <property type="component" value="Unassembled WGS sequence"/>
</dbReference>
<dbReference type="Pfam" id="PF00450">
    <property type="entry name" value="Peptidase_S10"/>
    <property type="match status" value="1"/>
</dbReference>
<reference evidence="6" key="1">
    <citation type="submission" date="2022-06" db="EMBL/GenBank/DDBJ databases">
        <authorList>
            <consortium name="SYNGENTA / RWTH Aachen University"/>
        </authorList>
    </citation>
    <scope>NUCLEOTIDE SEQUENCE</scope>
</reference>